<evidence type="ECO:0000313" key="2">
    <source>
        <dbReference type="EMBL" id="KIJ90679.1"/>
    </source>
</evidence>
<reference evidence="3" key="2">
    <citation type="submission" date="2015-01" db="EMBL/GenBank/DDBJ databases">
        <title>Evolutionary Origins and Diversification of the Mycorrhizal Mutualists.</title>
        <authorList>
            <consortium name="DOE Joint Genome Institute"/>
            <consortium name="Mycorrhizal Genomics Consortium"/>
            <person name="Kohler A."/>
            <person name="Kuo A."/>
            <person name="Nagy L.G."/>
            <person name="Floudas D."/>
            <person name="Copeland A."/>
            <person name="Barry K.W."/>
            <person name="Cichocki N."/>
            <person name="Veneault-Fourrey C."/>
            <person name="LaButti K."/>
            <person name="Lindquist E.A."/>
            <person name="Lipzen A."/>
            <person name="Lundell T."/>
            <person name="Morin E."/>
            <person name="Murat C."/>
            <person name="Riley R."/>
            <person name="Ohm R."/>
            <person name="Sun H."/>
            <person name="Tunlid A."/>
            <person name="Henrissat B."/>
            <person name="Grigoriev I.V."/>
            <person name="Hibbett D.S."/>
            <person name="Martin F."/>
        </authorList>
    </citation>
    <scope>NUCLEOTIDE SEQUENCE [LARGE SCALE GENOMIC DNA]</scope>
    <source>
        <strain evidence="3">LaAM-08-1</strain>
    </source>
</reference>
<reference evidence="2 3" key="1">
    <citation type="submission" date="2014-04" db="EMBL/GenBank/DDBJ databases">
        <authorList>
            <consortium name="DOE Joint Genome Institute"/>
            <person name="Kuo A."/>
            <person name="Kohler A."/>
            <person name="Nagy L.G."/>
            <person name="Floudas D."/>
            <person name="Copeland A."/>
            <person name="Barry K.W."/>
            <person name="Cichocki N."/>
            <person name="Veneault-Fourrey C."/>
            <person name="LaButti K."/>
            <person name="Lindquist E.A."/>
            <person name="Lipzen A."/>
            <person name="Lundell T."/>
            <person name="Morin E."/>
            <person name="Murat C."/>
            <person name="Sun H."/>
            <person name="Tunlid A."/>
            <person name="Henrissat B."/>
            <person name="Grigoriev I.V."/>
            <person name="Hibbett D.S."/>
            <person name="Martin F."/>
            <person name="Nordberg H.P."/>
            <person name="Cantor M.N."/>
            <person name="Hua S.X."/>
        </authorList>
    </citation>
    <scope>NUCLEOTIDE SEQUENCE [LARGE SCALE GENOMIC DNA]</scope>
    <source>
        <strain evidence="2 3">LaAM-08-1</strain>
    </source>
</reference>
<name>A0A0C9WH70_9AGAR</name>
<dbReference type="Proteomes" id="UP000054477">
    <property type="component" value="Unassembled WGS sequence"/>
</dbReference>
<gene>
    <name evidence="2" type="ORF">K443DRAFT_658173</name>
</gene>
<sequence length="54" mass="6070">MQPSGRKHRPKWPSFTFATRCSVLVPHHPRPPNSQCRSTERPYAKAVAATLTSP</sequence>
<dbReference type="AlphaFoldDB" id="A0A0C9WH70"/>
<protein>
    <submittedName>
        <fullName evidence="2">Uncharacterized protein</fullName>
    </submittedName>
</protein>
<keyword evidence="3" id="KW-1185">Reference proteome</keyword>
<organism evidence="2 3">
    <name type="scientific">Laccaria amethystina LaAM-08-1</name>
    <dbReference type="NCBI Taxonomy" id="1095629"/>
    <lineage>
        <taxon>Eukaryota</taxon>
        <taxon>Fungi</taxon>
        <taxon>Dikarya</taxon>
        <taxon>Basidiomycota</taxon>
        <taxon>Agaricomycotina</taxon>
        <taxon>Agaricomycetes</taxon>
        <taxon>Agaricomycetidae</taxon>
        <taxon>Agaricales</taxon>
        <taxon>Agaricineae</taxon>
        <taxon>Hydnangiaceae</taxon>
        <taxon>Laccaria</taxon>
    </lineage>
</organism>
<accession>A0A0C9WH70</accession>
<proteinExistence type="predicted"/>
<feature type="region of interest" description="Disordered" evidence="1">
    <location>
        <begin position="26"/>
        <end position="54"/>
    </location>
</feature>
<evidence type="ECO:0000313" key="3">
    <source>
        <dbReference type="Proteomes" id="UP000054477"/>
    </source>
</evidence>
<dbReference type="EMBL" id="KN839132">
    <property type="protein sequence ID" value="KIJ90679.1"/>
    <property type="molecule type" value="Genomic_DNA"/>
</dbReference>
<dbReference type="HOGENOM" id="CLU_3050692_0_0_1"/>
<evidence type="ECO:0000256" key="1">
    <source>
        <dbReference type="SAM" id="MobiDB-lite"/>
    </source>
</evidence>